<keyword evidence="1" id="KW-0472">Membrane</keyword>
<keyword evidence="3" id="KW-1185">Reference proteome</keyword>
<evidence type="ECO:0000256" key="1">
    <source>
        <dbReference type="SAM" id="Phobius"/>
    </source>
</evidence>
<accession>A0ABQ4QRT9</accession>
<reference evidence="2" key="1">
    <citation type="journal article" date="2021" name="Front. Microbiol.">
        <title>Comprehensive Comparative Genomics and Phenotyping of Methylobacterium Species.</title>
        <authorList>
            <person name="Alessa O."/>
            <person name="Ogura Y."/>
            <person name="Fujitani Y."/>
            <person name="Takami H."/>
            <person name="Hayashi T."/>
            <person name="Sahin N."/>
            <person name="Tani A."/>
        </authorList>
    </citation>
    <scope>NUCLEOTIDE SEQUENCE</scope>
    <source>
        <strain evidence="2">KCTC 52305</strain>
    </source>
</reference>
<dbReference type="EMBL" id="BPQH01000002">
    <property type="protein sequence ID" value="GJD48038.1"/>
    <property type="molecule type" value="Genomic_DNA"/>
</dbReference>
<keyword evidence="1" id="KW-0812">Transmembrane</keyword>
<reference evidence="2" key="2">
    <citation type="submission" date="2021-08" db="EMBL/GenBank/DDBJ databases">
        <authorList>
            <person name="Tani A."/>
            <person name="Ola A."/>
            <person name="Ogura Y."/>
            <person name="Katsura K."/>
            <person name="Hayashi T."/>
        </authorList>
    </citation>
    <scope>NUCLEOTIDE SEQUENCE</scope>
    <source>
        <strain evidence="2">KCTC 52305</strain>
    </source>
</reference>
<proteinExistence type="predicted"/>
<name>A0ABQ4QRT9_9HYPH</name>
<evidence type="ECO:0008006" key="4">
    <source>
        <dbReference type="Google" id="ProtNLM"/>
    </source>
</evidence>
<feature type="transmembrane region" description="Helical" evidence="1">
    <location>
        <begin position="30"/>
        <end position="51"/>
    </location>
</feature>
<sequence length="71" mass="6947">MVEVAVLAEAAGFTAGCVVIHAARRSARGLTPLLATLAAALALGLCMALAVDRTADPALLADVLTGAAAAF</sequence>
<evidence type="ECO:0000313" key="2">
    <source>
        <dbReference type="EMBL" id="GJD48038.1"/>
    </source>
</evidence>
<dbReference type="Proteomes" id="UP001055167">
    <property type="component" value="Unassembled WGS sequence"/>
</dbReference>
<protein>
    <recommendedName>
        <fullName evidence="4">Histidine kinase</fullName>
    </recommendedName>
</protein>
<evidence type="ECO:0000313" key="3">
    <source>
        <dbReference type="Proteomes" id="UP001055167"/>
    </source>
</evidence>
<keyword evidence="1" id="KW-1133">Transmembrane helix</keyword>
<gene>
    <name evidence="2" type="ORF">OPKNFCMD_0753</name>
</gene>
<organism evidence="2 3">
    <name type="scientific">Methylobacterium crusticola</name>
    <dbReference type="NCBI Taxonomy" id="1697972"/>
    <lineage>
        <taxon>Bacteria</taxon>
        <taxon>Pseudomonadati</taxon>
        <taxon>Pseudomonadota</taxon>
        <taxon>Alphaproteobacteria</taxon>
        <taxon>Hyphomicrobiales</taxon>
        <taxon>Methylobacteriaceae</taxon>
        <taxon>Methylobacterium</taxon>
    </lineage>
</organism>
<comment type="caution">
    <text evidence="2">The sequence shown here is derived from an EMBL/GenBank/DDBJ whole genome shotgun (WGS) entry which is preliminary data.</text>
</comment>
<feature type="transmembrane region" description="Helical" evidence="1">
    <location>
        <begin position="6"/>
        <end position="23"/>
    </location>
</feature>